<reference evidence="2" key="1">
    <citation type="journal article" date="2022" name="Mol. Ecol. Resour.">
        <title>The genomes of chicory, endive, great burdock and yacon provide insights into Asteraceae palaeo-polyploidization history and plant inulin production.</title>
        <authorList>
            <person name="Fan W."/>
            <person name="Wang S."/>
            <person name="Wang H."/>
            <person name="Wang A."/>
            <person name="Jiang F."/>
            <person name="Liu H."/>
            <person name="Zhao H."/>
            <person name="Xu D."/>
            <person name="Zhang Y."/>
        </authorList>
    </citation>
    <scope>NUCLEOTIDE SEQUENCE [LARGE SCALE GENOMIC DNA]</scope>
    <source>
        <strain evidence="2">cv. Yunnan</strain>
    </source>
</reference>
<reference evidence="1 2" key="2">
    <citation type="journal article" date="2022" name="Mol. Ecol. Resour.">
        <title>The genomes of chicory, endive, great burdock and yacon provide insights into Asteraceae paleo-polyploidization history and plant inulin production.</title>
        <authorList>
            <person name="Fan W."/>
            <person name="Wang S."/>
            <person name="Wang H."/>
            <person name="Wang A."/>
            <person name="Jiang F."/>
            <person name="Liu H."/>
            <person name="Zhao H."/>
            <person name="Xu D."/>
            <person name="Zhang Y."/>
        </authorList>
    </citation>
    <scope>NUCLEOTIDE SEQUENCE [LARGE SCALE GENOMIC DNA]</scope>
    <source>
        <strain evidence="2">cv. Yunnan</strain>
        <tissue evidence="1">Leaves</tissue>
    </source>
</reference>
<evidence type="ECO:0000313" key="2">
    <source>
        <dbReference type="Proteomes" id="UP001056120"/>
    </source>
</evidence>
<keyword evidence="2" id="KW-1185">Reference proteome</keyword>
<comment type="caution">
    <text evidence="1">The sequence shown here is derived from an EMBL/GenBank/DDBJ whole genome shotgun (WGS) entry which is preliminary data.</text>
</comment>
<gene>
    <name evidence="1" type="ORF">L1987_61946</name>
</gene>
<protein>
    <submittedName>
        <fullName evidence="1">Uncharacterized protein</fullName>
    </submittedName>
</protein>
<sequence length="779" mass="90757">MLFTLKSYFYFIYESFPVDLVQRTMMKVFTFIWVLLCDFVSSSFRHLIEHLAGSRIDATHEKSLGPPVGFNEQEEDKSEFTFGFQFQMKEENLITYKEKSKEDSFTDASGCDETEDLLEKNSINFEEKSKEDSVTDASICDEIQELQEKTELNFGENGVLKTKQDNWLGEFLMRDDSFCYGFSFSQESESNSVDYHPESDDSGDGFFSICPQDVDSVTEPELEILMPSFTEEIDDDYIELEPNLEKEPQSSDSNGKPESDFFFENSLESEAEPMKSWEFDSDEEEEDNADVLLEHQELIDQMKMELKNARTGGLPTILEECETPRVKEDYKPLQINEKLEHRDQMAEIQKFYKSYTEKMRKLDVLNYQTLQAINFLRMKHPDQINTGENTPLSAIKSVLLPSLWPCKLRRIYADPTLKSITELHKDLEIVYVGQACLSWEVLHWQYKKAKELPHYDPQGYRSYNQTAIEFQQFHVLLRRFTEDELFQGPRVQNYTKQRCTLRGLLQVPAIRDDNLKEKKARKKEDGDAVSISTMTKMIKECMMVFWEFLHTDKDTTNLFLTIILQGSKAHLQDPADSDLFMEIKTIHQKKERRLKEMLRTGNCIVRKFQKQEETILDQHMFVSQVELRPILCLTTVTHIFLPPIHLSRSERINLAADCKMVQRLTYRKRHSYATKSNQHRVVKTPGGKLVYQTTKKRASGPKCPVTGKRIQGIPHLRPAEYKRSRLSRNRRTVNRAYGGVLSAGAVRERIIRAFLVEEQKIVKKVLKIQKAKEKTASKS</sequence>
<organism evidence="1 2">
    <name type="scientific">Smallanthus sonchifolius</name>
    <dbReference type="NCBI Taxonomy" id="185202"/>
    <lineage>
        <taxon>Eukaryota</taxon>
        <taxon>Viridiplantae</taxon>
        <taxon>Streptophyta</taxon>
        <taxon>Embryophyta</taxon>
        <taxon>Tracheophyta</taxon>
        <taxon>Spermatophyta</taxon>
        <taxon>Magnoliopsida</taxon>
        <taxon>eudicotyledons</taxon>
        <taxon>Gunneridae</taxon>
        <taxon>Pentapetalae</taxon>
        <taxon>asterids</taxon>
        <taxon>campanulids</taxon>
        <taxon>Asterales</taxon>
        <taxon>Asteraceae</taxon>
        <taxon>Asteroideae</taxon>
        <taxon>Heliantheae alliance</taxon>
        <taxon>Millerieae</taxon>
        <taxon>Smallanthus</taxon>
    </lineage>
</organism>
<name>A0ACB9C916_9ASTR</name>
<dbReference type="Proteomes" id="UP001056120">
    <property type="component" value="Linkage Group LG21"/>
</dbReference>
<dbReference type="EMBL" id="CM042038">
    <property type="protein sequence ID" value="KAI3730769.1"/>
    <property type="molecule type" value="Genomic_DNA"/>
</dbReference>
<accession>A0ACB9C916</accession>
<evidence type="ECO:0000313" key="1">
    <source>
        <dbReference type="EMBL" id="KAI3730769.1"/>
    </source>
</evidence>
<proteinExistence type="predicted"/>